<organism evidence="1 2">
    <name type="scientific">Pigmentiphaga aceris</name>
    <dbReference type="NCBI Taxonomy" id="1940612"/>
    <lineage>
        <taxon>Bacteria</taxon>
        <taxon>Pseudomonadati</taxon>
        <taxon>Pseudomonadota</taxon>
        <taxon>Betaproteobacteria</taxon>
        <taxon>Burkholderiales</taxon>
        <taxon>Alcaligenaceae</taxon>
        <taxon>Pigmentiphaga</taxon>
    </lineage>
</organism>
<keyword evidence="1" id="KW-0418">Kinase</keyword>
<dbReference type="Pfam" id="PF05035">
    <property type="entry name" value="DGOK"/>
    <property type="match status" value="1"/>
</dbReference>
<reference evidence="1 2" key="1">
    <citation type="submission" date="2019-08" db="EMBL/GenBank/DDBJ databases">
        <title>Amphibian skin-associated Pigmentiphaga: genome sequence and occurrence across geography and hosts.</title>
        <authorList>
            <person name="Bletz M.C."/>
            <person name="Bunk B."/>
            <person name="Sproeer C."/>
            <person name="Biwer P."/>
            <person name="Reiter S."/>
            <person name="Rabemananjara F.C.E."/>
            <person name="Schulz S."/>
            <person name="Overmann J."/>
            <person name="Vences M."/>
        </authorList>
    </citation>
    <scope>NUCLEOTIDE SEQUENCE [LARGE SCALE GENOMIC DNA]</scope>
    <source>
        <strain evidence="1 2">Mada1488</strain>
    </source>
</reference>
<dbReference type="EMBL" id="CP043046">
    <property type="protein sequence ID" value="QEI05596.1"/>
    <property type="molecule type" value="Genomic_DNA"/>
</dbReference>
<name>A0A5C0AV65_9BURK</name>
<keyword evidence="1" id="KW-0808">Transferase</keyword>
<dbReference type="RefSeq" id="WP_148813959.1">
    <property type="nucleotide sequence ID" value="NZ_CP043046.1"/>
</dbReference>
<sequence>MTTTFPTTTAARHLLALDWGTSSLRARLMLADGTVLREASSADGILSVPAQGFETVFEQRFGDWLREFPDTVVLAAGMVGSRQGWVEAPYLACPAGFGEMAAGLVWPMPDRRLAFVPGLSTTHDDGAPDVMRGEEVQIFGALDALGADEGVFVLPGTHSKWAHVAQHQVRRFHTFMTGELYALLRRQSILARAMPADDTAPAVAWPAQREAFLAGVQAARDGVLLHKLFSVRARGLFGQLSADAQPDYLSGMLVGEEILEALSLLGTRDPGPIHLVCNADLCDRYRGALAVFGLQGVPAVDHASFRGLLAIAHARALLA</sequence>
<dbReference type="Gene3D" id="3.30.420.310">
    <property type="entry name" value="2-keto-3-deoxy-galactonokinase, C-terminal domain"/>
    <property type="match status" value="1"/>
</dbReference>
<dbReference type="InterPro" id="IPR007729">
    <property type="entry name" value="DGOK"/>
</dbReference>
<dbReference type="KEGG" id="pacr:FXN63_06895"/>
<protein>
    <submittedName>
        <fullName evidence="1">2-dehydro-3-deoxygalactonokinase</fullName>
    </submittedName>
</protein>
<dbReference type="InterPro" id="IPR042258">
    <property type="entry name" value="DGOK_N"/>
</dbReference>
<keyword evidence="2" id="KW-1185">Reference proteome</keyword>
<dbReference type="GO" id="GO:0034194">
    <property type="term" value="P:D-galactonate catabolic process"/>
    <property type="evidence" value="ECO:0007669"/>
    <property type="project" value="InterPro"/>
</dbReference>
<dbReference type="Proteomes" id="UP000325161">
    <property type="component" value="Chromosome"/>
</dbReference>
<evidence type="ECO:0000313" key="2">
    <source>
        <dbReference type="Proteomes" id="UP000325161"/>
    </source>
</evidence>
<proteinExistence type="predicted"/>
<dbReference type="Gene3D" id="3.30.420.300">
    <property type="entry name" value="2-keto-3-deoxy-galactonokinase, substrate binding domain"/>
    <property type="match status" value="1"/>
</dbReference>
<accession>A0A5C0AV65</accession>
<dbReference type="GO" id="GO:0008671">
    <property type="term" value="F:2-dehydro-3-deoxygalactonokinase activity"/>
    <property type="evidence" value="ECO:0007669"/>
    <property type="project" value="InterPro"/>
</dbReference>
<dbReference type="AlphaFoldDB" id="A0A5C0AV65"/>
<dbReference type="OrthoDB" id="256574at2"/>
<dbReference type="CDD" id="cd24012">
    <property type="entry name" value="ASKHA_NBD_KDGal-kinase"/>
    <property type="match status" value="1"/>
</dbReference>
<dbReference type="InterPro" id="IPR042257">
    <property type="entry name" value="DGOK_C"/>
</dbReference>
<evidence type="ECO:0000313" key="1">
    <source>
        <dbReference type="EMBL" id="QEI05596.1"/>
    </source>
</evidence>
<gene>
    <name evidence="1" type="ORF">FXN63_06895</name>
</gene>